<sequence>MSVFHSVVRRMLKHDSRRLNVRSLQLIKGGSFTLTIPKWWVDKQRLKKGSKLVLAEDGQSLKMISTSALRARKTAEIDLDKMEELQHAVYMVWTYYMQGADEIEVKSSSPITLEKKRRLRELRMDLQGIDIAKEDERSIKYVVAGEFDDITLDSVIRSMHSMALVIQQDAVKSVLNGDVEMASEVVGREPELLRIYRRAIRQIALCSMNPETAYKSGINNSRELITYAVLARDLNRSVYHSLYVARHFTRYGRPLDDSQLLEIIQKMSDAAYQMSELAVAAFLEKDMNKVFSVVKSMEKVRQLDEELNMRVLQTVKETDKAVIAMMIGRELRRVAGYAVAMADIAANRALGPKTAFEVIPQQTRS</sequence>
<accession>A0A7C5Q924</accession>
<dbReference type="SUPFAM" id="SSF109755">
    <property type="entry name" value="PhoU-like"/>
    <property type="match status" value="1"/>
</dbReference>
<gene>
    <name evidence="2" type="ORF">ENM11_01875</name>
</gene>
<dbReference type="Gene3D" id="1.20.58.220">
    <property type="entry name" value="Phosphate transport system protein phou homolog 2, domain 2"/>
    <property type="match status" value="2"/>
</dbReference>
<dbReference type="PANTHER" id="PTHR42930">
    <property type="entry name" value="PHOSPHATE-SPECIFIC TRANSPORT SYSTEM ACCESSORY PROTEIN PHOU"/>
    <property type="match status" value="1"/>
</dbReference>
<dbReference type="PANTHER" id="PTHR42930:SF2">
    <property type="entry name" value="PHOU DOMAIN-CONTAINING PROTEIN"/>
    <property type="match status" value="1"/>
</dbReference>
<dbReference type="GO" id="GO:0045936">
    <property type="term" value="P:negative regulation of phosphate metabolic process"/>
    <property type="evidence" value="ECO:0007669"/>
    <property type="project" value="InterPro"/>
</dbReference>
<reference evidence="2" key="1">
    <citation type="journal article" date="2020" name="mSystems">
        <title>Genome- and Community-Level Interaction Insights into Carbon Utilization and Element Cycling Functions of Hydrothermarchaeota in Hydrothermal Sediment.</title>
        <authorList>
            <person name="Zhou Z."/>
            <person name="Liu Y."/>
            <person name="Xu W."/>
            <person name="Pan J."/>
            <person name="Luo Z.H."/>
            <person name="Li M."/>
        </authorList>
    </citation>
    <scope>NUCLEOTIDE SEQUENCE [LARGE SCALE GENOMIC DNA]</scope>
    <source>
        <strain evidence="2">SpSt-1056</strain>
    </source>
</reference>
<dbReference type="Pfam" id="PF01895">
    <property type="entry name" value="PhoU"/>
    <property type="match status" value="2"/>
</dbReference>
<dbReference type="InterPro" id="IPR026022">
    <property type="entry name" value="PhoU_dom"/>
</dbReference>
<comment type="caution">
    <text evidence="2">The sequence shown here is derived from an EMBL/GenBank/DDBJ whole genome shotgun (WGS) entry which is preliminary data.</text>
</comment>
<dbReference type="EMBL" id="DRWN01000018">
    <property type="protein sequence ID" value="HHK67890.1"/>
    <property type="molecule type" value="Genomic_DNA"/>
</dbReference>
<evidence type="ECO:0000313" key="2">
    <source>
        <dbReference type="EMBL" id="HHK67890.1"/>
    </source>
</evidence>
<feature type="domain" description="PhoU" evidence="1">
    <location>
        <begin position="264"/>
        <end position="344"/>
    </location>
</feature>
<proteinExistence type="predicted"/>
<name>A0A7C5Q924_CALS0</name>
<dbReference type="AlphaFoldDB" id="A0A7C5Q924"/>
<organism evidence="2">
    <name type="scientific">Caldiarchaeum subterraneum</name>
    <dbReference type="NCBI Taxonomy" id="311458"/>
    <lineage>
        <taxon>Archaea</taxon>
        <taxon>Nitrososphaerota</taxon>
        <taxon>Candidatus Caldarchaeales</taxon>
        <taxon>Candidatus Caldarchaeaceae</taxon>
        <taxon>Candidatus Caldarchaeum</taxon>
    </lineage>
</organism>
<feature type="domain" description="PhoU" evidence="1">
    <location>
        <begin position="156"/>
        <end position="246"/>
    </location>
</feature>
<dbReference type="InterPro" id="IPR038078">
    <property type="entry name" value="PhoU-like_sf"/>
</dbReference>
<evidence type="ECO:0000259" key="1">
    <source>
        <dbReference type="Pfam" id="PF01895"/>
    </source>
</evidence>
<dbReference type="GO" id="GO:0030643">
    <property type="term" value="P:intracellular phosphate ion homeostasis"/>
    <property type="evidence" value="ECO:0007669"/>
    <property type="project" value="InterPro"/>
</dbReference>
<dbReference type="InterPro" id="IPR028366">
    <property type="entry name" value="PhoU"/>
</dbReference>
<protein>
    <submittedName>
        <fullName evidence="2">Phosphate uptake regulator PhoU</fullName>
    </submittedName>
</protein>